<evidence type="ECO:0000313" key="2">
    <source>
        <dbReference type="Proteomes" id="UP001553843"/>
    </source>
</evidence>
<proteinExistence type="predicted"/>
<dbReference type="RefSeq" id="WP_359771573.1">
    <property type="nucleotide sequence ID" value="NZ_JBEYRR010000001.1"/>
</dbReference>
<dbReference type="Proteomes" id="UP001553843">
    <property type="component" value="Unassembled WGS sequence"/>
</dbReference>
<organism evidence="1 2">
    <name type="scientific">Streptomyces huasconensis</name>
    <dbReference type="NCBI Taxonomy" id="1854574"/>
    <lineage>
        <taxon>Bacteria</taxon>
        <taxon>Bacillati</taxon>
        <taxon>Actinomycetota</taxon>
        <taxon>Actinomycetes</taxon>
        <taxon>Kitasatosporales</taxon>
        <taxon>Streptomycetaceae</taxon>
        <taxon>Streptomyces</taxon>
    </lineage>
</organism>
<sequence>MKQVMRLIESLGECHRQLPFLRWVAETDNASAERKLRLGLFGAPFALSFRDANRYHTSYGAGTNLTPQQRVLSTHAAEDGSHSRLFLRDARTLNWDALTGFTAGQSLYWLTAHPHTETDRAGAIRLSAQLSSTSNPRLRYPVVEAMEVAGHAFFVEAVKLARRFEEATGQALVYWGDEHLAMEDGHARGDESVFDVELTPDERTAAMSMVTSLFADQDRRCAHLLHWGQKAEVANPVGIFAIRPDQASGPTAAEETLWETVAQLSAHSSQKPLLDRLRHQMDSLAHVSRAHRAQNQNEPLSVLRSALLFSAAETAWLPGIFRYVLSYPTPLGADEAAVNELAASLPAVVPPAGMSQDWRLLSMDNWLEWGFADTAEFLHLDEATEPARELRAAVTGHLAQASDPVVRAWVALAVCAGVQMRQEVAAAAAGELWPDPLAALPLLVGHGQIPPTARESLAHLLNMPVTEPAARQIGEAVEDITAAYTRCAQAEKVL</sequence>
<accession>A0ABV3LRF4</accession>
<comment type="caution">
    <text evidence="1">The sequence shown here is derived from an EMBL/GenBank/DDBJ whole genome shotgun (WGS) entry which is preliminary data.</text>
</comment>
<gene>
    <name evidence="1" type="ORF">AB0887_08745</name>
</gene>
<reference evidence="1 2" key="1">
    <citation type="submission" date="2024-06" db="EMBL/GenBank/DDBJ databases">
        <title>The Natural Products Discovery Center: Release of the First 8490 Sequenced Strains for Exploring Actinobacteria Biosynthetic Diversity.</title>
        <authorList>
            <person name="Kalkreuter E."/>
            <person name="Kautsar S.A."/>
            <person name="Yang D."/>
            <person name="Bader C.D."/>
            <person name="Teijaro C.N."/>
            <person name="Fluegel L."/>
            <person name="Davis C.M."/>
            <person name="Simpson J.R."/>
            <person name="Lauterbach L."/>
            <person name="Steele A.D."/>
            <person name="Gui C."/>
            <person name="Meng S."/>
            <person name="Li G."/>
            <person name="Viehrig K."/>
            <person name="Ye F."/>
            <person name="Su P."/>
            <person name="Kiefer A.F."/>
            <person name="Nichols A."/>
            <person name="Cepeda A.J."/>
            <person name="Yan W."/>
            <person name="Fan B."/>
            <person name="Jiang Y."/>
            <person name="Adhikari A."/>
            <person name="Zheng C.-J."/>
            <person name="Schuster L."/>
            <person name="Cowan T.M."/>
            <person name="Smanski M.J."/>
            <person name="Chevrette M.G."/>
            <person name="De Carvalho L.P.S."/>
            <person name="Shen B."/>
        </authorList>
    </citation>
    <scope>NUCLEOTIDE SEQUENCE [LARGE SCALE GENOMIC DNA]</scope>
    <source>
        <strain evidence="1 2">NPDC047833</strain>
    </source>
</reference>
<dbReference type="EMBL" id="JBEYRS010000003">
    <property type="protein sequence ID" value="MEW2362041.1"/>
    <property type="molecule type" value="Genomic_DNA"/>
</dbReference>
<name>A0ABV3LRF4_9ACTN</name>
<protein>
    <submittedName>
        <fullName evidence="1">Uncharacterized protein</fullName>
    </submittedName>
</protein>
<keyword evidence="2" id="KW-1185">Reference proteome</keyword>
<evidence type="ECO:0000313" key="1">
    <source>
        <dbReference type="EMBL" id="MEW2362041.1"/>
    </source>
</evidence>